<sequence>MAPPATCRLITYCHPGYVDSSSSAQAHGDTTCPICLNHFESQESVFRLYGCHHVFHEKCIIEWLSIQNTCPLCRRVMPRCLQRINLPLPHDFRLPPQPPLTMKLQVPEQHEADDGTNLHLNFYVRPESLKHEKHLSQTEIEYLDKIFSTVVWPNDEMHHDLLARACGLFSIVRGVSIF</sequence>
<name>A0AAU9PTH8_9ASTR</name>
<keyword evidence="1" id="KW-0479">Metal-binding</keyword>
<dbReference type="PANTHER" id="PTHR45969:SF69">
    <property type="entry name" value="FINGER DOMAIN PROTEIN, PUTATIVE (AFU_ORTHOLOGUE AFUA_3G12190)-RELATED"/>
    <property type="match status" value="1"/>
</dbReference>
<keyword evidence="7" id="KW-1185">Reference proteome</keyword>
<feature type="domain" description="RING-type" evidence="5">
    <location>
        <begin position="32"/>
        <end position="74"/>
    </location>
</feature>
<keyword evidence="2 4" id="KW-0863">Zinc-finger</keyword>
<comment type="caution">
    <text evidence="6">The sequence shown here is derived from an EMBL/GenBank/DDBJ whole genome shotgun (WGS) entry which is preliminary data.</text>
</comment>
<dbReference type="AlphaFoldDB" id="A0AAU9PTH8"/>
<dbReference type="InterPro" id="IPR001841">
    <property type="entry name" value="Znf_RING"/>
</dbReference>
<evidence type="ECO:0000313" key="6">
    <source>
        <dbReference type="EMBL" id="CAH1453348.1"/>
    </source>
</evidence>
<dbReference type="GO" id="GO:0008270">
    <property type="term" value="F:zinc ion binding"/>
    <property type="evidence" value="ECO:0007669"/>
    <property type="project" value="UniProtKB-KW"/>
</dbReference>
<keyword evidence="3" id="KW-0862">Zinc</keyword>
<dbReference type="GO" id="GO:0061630">
    <property type="term" value="F:ubiquitin protein ligase activity"/>
    <property type="evidence" value="ECO:0007669"/>
    <property type="project" value="TreeGrafter"/>
</dbReference>
<dbReference type="SMART" id="SM00184">
    <property type="entry name" value="RING"/>
    <property type="match status" value="1"/>
</dbReference>
<dbReference type="EMBL" id="CAKMRJ010005745">
    <property type="protein sequence ID" value="CAH1453348.1"/>
    <property type="molecule type" value="Genomic_DNA"/>
</dbReference>
<dbReference type="Pfam" id="PF13639">
    <property type="entry name" value="zf-RING_2"/>
    <property type="match status" value="1"/>
</dbReference>
<evidence type="ECO:0000259" key="5">
    <source>
        <dbReference type="PROSITE" id="PS50089"/>
    </source>
</evidence>
<protein>
    <recommendedName>
        <fullName evidence="5">RING-type domain-containing protein</fullName>
    </recommendedName>
</protein>
<dbReference type="SUPFAM" id="SSF57850">
    <property type="entry name" value="RING/U-box"/>
    <property type="match status" value="1"/>
</dbReference>
<dbReference type="InterPro" id="IPR013083">
    <property type="entry name" value="Znf_RING/FYVE/PHD"/>
</dbReference>
<evidence type="ECO:0000256" key="2">
    <source>
        <dbReference type="ARBA" id="ARBA00022771"/>
    </source>
</evidence>
<reference evidence="6 7" key="1">
    <citation type="submission" date="2022-01" db="EMBL/GenBank/DDBJ databases">
        <authorList>
            <person name="Xiong W."/>
            <person name="Schranz E."/>
        </authorList>
    </citation>
    <scope>NUCLEOTIDE SEQUENCE [LARGE SCALE GENOMIC DNA]</scope>
</reference>
<organism evidence="6 7">
    <name type="scientific">Lactuca virosa</name>
    <dbReference type="NCBI Taxonomy" id="75947"/>
    <lineage>
        <taxon>Eukaryota</taxon>
        <taxon>Viridiplantae</taxon>
        <taxon>Streptophyta</taxon>
        <taxon>Embryophyta</taxon>
        <taxon>Tracheophyta</taxon>
        <taxon>Spermatophyta</taxon>
        <taxon>Magnoliopsida</taxon>
        <taxon>eudicotyledons</taxon>
        <taxon>Gunneridae</taxon>
        <taxon>Pentapetalae</taxon>
        <taxon>asterids</taxon>
        <taxon>campanulids</taxon>
        <taxon>Asterales</taxon>
        <taxon>Asteraceae</taxon>
        <taxon>Cichorioideae</taxon>
        <taxon>Cichorieae</taxon>
        <taxon>Lactucinae</taxon>
        <taxon>Lactuca</taxon>
    </lineage>
</organism>
<evidence type="ECO:0000256" key="4">
    <source>
        <dbReference type="PROSITE-ProRule" id="PRU00175"/>
    </source>
</evidence>
<evidence type="ECO:0000256" key="3">
    <source>
        <dbReference type="ARBA" id="ARBA00022833"/>
    </source>
</evidence>
<proteinExistence type="predicted"/>
<dbReference type="Gene3D" id="3.30.40.10">
    <property type="entry name" value="Zinc/RING finger domain, C3HC4 (zinc finger)"/>
    <property type="match status" value="1"/>
</dbReference>
<evidence type="ECO:0000256" key="1">
    <source>
        <dbReference type="ARBA" id="ARBA00022723"/>
    </source>
</evidence>
<gene>
    <name evidence="6" type="ORF">LVIROSA_LOCUS38598</name>
</gene>
<accession>A0AAU9PTH8</accession>
<evidence type="ECO:0000313" key="7">
    <source>
        <dbReference type="Proteomes" id="UP001157418"/>
    </source>
</evidence>
<dbReference type="SMART" id="SM00744">
    <property type="entry name" value="RINGv"/>
    <property type="match status" value="1"/>
</dbReference>
<dbReference type="Proteomes" id="UP001157418">
    <property type="component" value="Unassembled WGS sequence"/>
</dbReference>
<dbReference type="PROSITE" id="PS50089">
    <property type="entry name" value="ZF_RING_2"/>
    <property type="match status" value="1"/>
</dbReference>
<dbReference type="PANTHER" id="PTHR45969">
    <property type="entry name" value="RING ZINC FINGER PROTEIN-RELATED"/>
    <property type="match status" value="1"/>
</dbReference>
<dbReference type="GO" id="GO:0016567">
    <property type="term" value="P:protein ubiquitination"/>
    <property type="evidence" value="ECO:0007669"/>
    <property type="project" value="TreeGrafter"/>
</dbReference>
<dbReference type="InterPro" id="IPR011016">
    <property type="entry name" value="Znf_RING-CH"/>
</dbReference>